<name>A0A251UGX0_HELAN</name>
<dbReference type="PROSITE" id="PS51519">
    <property type="entry name" value="RWP_RK"/>
    <property type="match status" value="1"/>
</dbReference>
<gene>
    <name evidence="8" type="ORF">HannXRQ_Chr06g0173071</name>
</gene>
<dbReference type="SMART" id="SM00666">
    <property type="entry name" value="PB1"/>
    <property type="match status" value="1"/>
</dbReference>
<keyword evidence="3" id="KW-0804">Transcription</keyword>
<dbReference type="InParanoid" id="A0A251UGX0"/>
<dbReference type="InterPro" id="IPR045012">
    <property type="entry name" value="NLP"/>
</dbReference>
<evidence type="ECO:0000256" key="2">
    <source>
        <dbReference type="ARBA" id="ARBA00023125"/>
    </source>
</evidence>
<dbReference type="EMBL" id="CM007895">
    <property type="protein sequence ID" value="OTG22578.1"/>
    <property type="molecule type" value="Genomic_DNA"/>
</dbReference>
<accession>A0A251UGX0</accession>
<dbReference type="PROSITE" id="PS51745">
    <property type="entry name" value="PB1"/>
    <property type="match status" value="1"/>
</dbReference>
<dbReference type="Gene3D" id="3.10.20.90">
    <property type="entry name" value="Phosphatidylinositol 3-kinase Catalytic Subunit, Chain A, domain 1"/>
    <property type="match status" value="1"/>
</dbReference>
<dbReference type="PANTHER" id="PTHR32002">
    <property type="entry name" value="PROTEIN NLP8"/>
    <property type="match status" value="1"/>
</dbReference>
<feature type="compositionally biased region" description="Polar residues" evidence="5">
    <location>
        <begin position="102"/>
        <end position="130"/>
    </location>
</feature>
<evidence type="ECO:0000256" key="4">
    <source>
        <dbReference type="ARBA" id="ARBA00023242"/>
    </source>
</evidence>
<dbReference type="InterPro" id="IPR000270">
    <property type="entry name" value="PB1_dom"/>
</dbReference>
<reference evidence="9" key="1">
    <citation type="journal article" date="2017" name="Nature">
        <title>The sunflower genome provides insights into oil metabolism, flowering and Asterid evolution.</title>
        <authorList>
            <person name="Badouin H."/>
            <person name="Gouzy J."/>
            <person name="Grassa C.J."/>
            <person name="Murat F."/>
            <person name="Staton S.E."/>
            <person name="Cottret L."/>
            <person name="Lelandais-Briere C."/>
            <person name="Owens G.L."/>
            <person name="Carrere S."/>
            <person name="Mayjonade B."/>
            <person name="Legrand L."/>
            <person name="Gill N."/>
            <person name="Kane N.C."/>
            <person name="Bowers J.E."/>
            <person name="Hubner S."/>
            <person name="Bellec A."/>
            <person name="Berard A."/>
            <person name="Berges H."/>
            <person name="Blanchet N."/>
            <person name="Boniface M.C."/>
            <person name="Brunel D."/>
            <person name="Catrice O."/>
            <person name="Chaidir N."/>
            <person name="Claudel C."/>
            <person name="Donnadieu C."/>
            <person name="Faraut T."/>
            <person name="Fievet G."/>
            <person name="Helmstetter N."/>
            <person name="King M."/>
            <person name="Knapp S.J."/>
            <person name="Lai Z."/>
            <person name="Le Paslier M.C."/>
            <person name="Lippi Y."/>
            <person name="Lorenzon L."/>
            <person name="Mandel J.R."/>
            <person name="Marage G."/>
            <person name="Marchand G."/>
            <person name="Marquand E."/>
            <person name="Bret-Mestries E."/>
            <person name="Morien E."/>
            <person name="Nambeesan S."/>
            <person name="Nguyen T."/>
            <person name="Pegot-Espagnet P."/>
            <person name="Pouilly N."/>
            <person name="Raftis F."/>
            <person name="Sallet E."/>
            <person name="Schiex T."/>
            <person name="Thomas J."/>
            <person name="Vandecasteele C."/>
            <person name="Vares D."/>
            <person name="Vear F."/>
            <person name="Vautrin S."/>
            <person name="Crespi M."/>
            <person name="Mangin B."/>
            <person name="Burke J.M."/>
            <person name="Salse J."/>
            <person name="Munos S."/>
            <person name="Vincourt P."/>
            <person name="Rieseberg L.H."/>
            <person name="Langlade N.B."/>
        </authorList>
    </citation>
    <scope>NUCLEOTIDE SEQUENCE [LARGE SCALE GENOMIC DNA]</scope>
    <source>
        <strain evidence="9">cv. SF193</strain>
    </source>
</reference>
<evidence type="ECO:0000256" key="1">
    <source>
        <dbReference type="ARBA" id="ARBA00023015"/>
    </source>
</evidence>
<feature type="region of interest" description="Disordered" evidence="5">
    <location>
        <begin position="102"/>
        <end position="134"/>
    </location>
</feature>
<dbReference type="PANTHER" id="PTHR32002:SF35">
    <property type="entry name" value="PROTEIN NLP6"/>
    <property type="match status" value="1"/>
</dbReference>
<evidence type="ECO:0000256" key="5">
    <source>
        <dbReference type="SAM" id="MobiDB-lite"/>
    </source>
</evidence>
<dbReference type="InterPro" id="IPR003035">
    <property type="entry name" value="RWP-RK_dom"/>
</dbReference>
<dbReference type="GO" id="GO:0003700">
    <property type="term" value="F:DNA-binding transcription factor activity"/>
    <property type="evidence" value="ECO:0007669"/>
    <property type="project" value="InterPro"/>
</dbReference>
<dbReference type="Pfam" id="PF02042">
    <property type="entry name" value="RWP-RK"/>
    <property type="match status" value="1"/>
</dbReference>
<evidence type="ECO:0000259" key="6">
    <source>
        <dbReference type="PROSITE" id="PS51519"/>
    </source>
</evidence>
<keyword evidence="9" id="KW-1185">Reference proteome</keyword>
<dbReference type="Proteomes" id="UP000215914">
    <property type="component" value="Chromosome 6"/>
</dbReference>
<proteinExistence type="predicted"/>
<dbReference type="InterPro" id="IPR053793">
    <property type="entry name" value="PB1-like"/>
</dbReference>
<feature type="domain" description="PB1" evidence="7">
    <location>
        <begin position="246"/>
        <end position="322"/>
    </location>
</feature>
<evidence type="ECO:0000313" key="8">
    <source>
        <dbReference type="EMBL" id="OTG22578.1"/>
    </source>
</evidence>
<dbReference type="AlphaFoldDB" id="A0A251UGX0"/>
<evidence type="ECO:0000259" key="7">
    <source>
        <dbReference type="PROSITE" id="PS51745"/>
    </source>
</evidence>
<evidence type="ECO:0000313" key="9">
    <source>
        <dbReference type="Proteomes" id="UP000215914"/>
    </source>
</evidence>
<keyword evidence="4" id="KW-0539">Nucleus</keyword>
<keyword evidence="2" id="KW-0238">DNA-binding</keyword>
<feature type="domain" description="RWP-RK" evidence="6">
    <location>
        <begin position="148"/>
        <end position="232"/>
    </location>
</feature>
<dbReference type="SUPFAM" id="SSF54277">
    <property type="entry name" value="CAD &amp; PB1 domains"/>
    <property type="match status" value="1"/>
</dbReference>
<dbReference type="Pfam" id="PF00564">
    <property type="entry name" value="PB1"/>
    <property type="match status" value="1"/>
</dbReference>
<sequence length="335" mass="37631">MQSQLFLFSYLRPFSDTIQLICDCEYEVTKLATVLRPNLDWSLIFSSSGRHVVNLVQTLKQRVEVASGFELGEILLPVEVTEPPRDVSCLSLNTNPHIIPISSTTSANALTPETDSSDSESLSANVPSQRSPKHIYPNKQECIITDNVSMQKTKQSRKRKIDSLTMETVEQHIGKPLGQTAEILGVSRSTLKRFCREHGISSWPVPKHSKRSDLVPDPNLSQELWLEKQLQQSSTRSVNHISETGLLTVKASFKGDMIKFPFCVSSGLVELEKEVAERVDAKGQRLSIKYEDEEKDLVLITCDTDLEFLASKTAIKLFVHLADDNRLAFKRSQSE</sequence>
<evidence type="ECO:0000256" key="3">
    <source>
        <dbReference type="ARBA" id="ARBA00023163"/>
    </source>
</evidence>
<keyword evidence="1" id="KW-0805">Transcription regulation</keyword>
<organism evidence="8 9">
    <name type="scientific">Helianthus annuus</name>
    <name type="common">Common sunflower</name>
    <dbReference type="NCBI Taxonomy" id="4232"/>
    <lineage>
        <taxon>Eukaryota</taxon>
        <taxon>Viridiplantae</taxon>
        <taxon>Streptophyta</taxon>
        <taxon>Embryophyta</taxon>
        <taxon>Tracheophyta</taxon>
        <taxon>Spermatophyta</taxon>
        <taxon>Magnoliopsida</taxon>
        <taxon>eudicotyledons</taxon>
        <taxon>Gunneridae</taxon>
        <taxon>Pentapetalae</taxon>
        <taxon>asterids</taxon>
        <taxon>campanulids</taxon>
        <taxon>Asterales</taxon>
        <taxon>Asteraceae</taxon>
        <taxon>Asteroideae</taxon>
        <taxon>Heliantheae alliance</taxon>
        <taxon>Heliantheae</taxon>
        <taxon>Helianthus</taxon>
    </lineage>
</organism>
<dbReference type="GO" id="GO:0003677">
    <property type="term" value="F:DNA binding"/>
    <property type="evidence" value="ECO:0007669"/>
    <property type="project" value="UniProtKB-KW"/>
</dbReference>
<protein>
    <submittedName>
        <fullName evidence="8">Putative PB1 domain, RWP-RK domain protein</fullName>
    </submittedName>
</protein>